<dbReference type="Pfam" id="PF00652">
    <property type="entry name" value="Ricin_B_lectin"/>
    <property type="match status" value="1"/>
</dbReference>
<proteinExistence type="predicted"/>
<feature type="region of interest" description="Disordered" evidence="1">
    <location>
        <begin position="399"/>
        <end position="437"/>
    </location>
</feature>
<protein>
    <recommendedName>
        <fullName evidence="3">Ricin B lectin domain-containing protein</fullName>
    </recommendedName>
</protein>
<evidence type="ECO:0000259" key="3">
    <source>
        <dbReference type="SMART" id="SM00458"/>
    </source>
</evidence>
<accession>A0AAD5W0J2</accession>
<dbReference type="PROSITE" id="PS50231">
    <property type="entry name" value="RICIN_B_LECTIN"/>
    <property type="match status" value="1"/>
</dbReference>
<feature type="signal peptide" evidence="2">
    <location>
        <begin position="1"/>
        <end position="29"/>
    </location>
</feature>
<dbReference type="Gene3D" id="2.80.10.50">
    <property type="match status" value="2"/>
</dbReference>
<dbReference type="CDD" id="cd00161">
    <property type="entry name" value="beta-trefoil_Ricin-like"/>
    <property type="match status" value="1"/>
</dbReference>
<dbReference type="Proteomes" id="UP001213000">
    <property type="component" value="Unassembled WGS sequence"/>
</dbReference>
<keyword evidence="5" id="KW-1185">Reference proteome</keyword>
<evidence type="ECO:0000256" key="2">
    <source>
        <dbReference type="SAM" id="SignalP"/>
    </source>
</evidence>
<evidence type="ECO:0000256" key="1">
    <source>
        <dbReference type="SAM" id="MobiDB-lite"/>
    </source>
</evidence>
<sequence>MKASTKSYLLNRVMVAALLSGLAMQGSLAANPTVPVFQGQLLLEPVLDNTKCLTAASNADGAAVTLQGCTGAQSQLWTFDNGAVKVHGNKCLDVTGGSQNNGNHLQIWTCGNGNPNQSWDYDIWGNRLVWHTHTNKCADLSAGNTADGTPVQLWDCVWNSNQVWNTGYMSNALPHQSQQDQTGYNDCGAGSSDSSMCQTAWINSADDFCLWAPPSVGEIGATEENEVAWCTKSGRGTRVMPEGTLSGVHFVETPDYVQITGVGDFTKINVAKGDEGGELDNRGATGKGNPIGGLLYGSTFGNNMQYHEWTNFMSDTQFCFRACKGPKATQLCNHIYDEMGCEWNMPANYSPNQVEQCKGNDAYVALLPTLLLQAHNMQSIAFSEPMGIYTTGTFIGTFHQGDKTTPGPHPAPSSSECTTLPSITPSAAQTKRGNRRN</sequence>
<feature type="chain" id="PRO_5042258726" description="Ricin B lectin domain-containing protein" evidence="2">
    <location>
        <begin position="30"/>
        <end position="437"/>
    </location>
</feature>
<feature type="domain" description="Ricin B lectin" evidence="3">
    <location>
        <begin position="38"/>
        <end position="167"/>
    </location>
</feature>
<evidence type="ECO:0000313" key="5">
    <source>
        <dbReference type="Proteomes" id="UP001213000"/>
    </source>
</evidence>
<name>A0AAD5W0J2_9AGAR</name>
<feature type="compositionally biased region" description="Polar residues" evidence="1">
    <location>
        <begin position="412"/>
        <end position="431"/>
    </location>
</feature>
<dbReference type="InterPro" id="IPR000772">
    <property type="entry name" value="Ricin_B_lectin"/>
</dbReference>
<reference evidence="4" key="1">
    <citation type="submission" date="2022-07" db="EMBL/GenBank/DDBJ databases">
        <title>Genome Sequence of Leucocoprinus birnbaumii.</title>
        <authorList>
            <person name="Buettner E."/>
        </authorList>
    </citation>
    <scope>NUCLEOTIDE SEQUENCE</scope>
    <source>
        <strain evidence="4">VT141</strain>
    </source>
</reference>
<dbReference type="EMBL" id="JANIEX010000264">
    <property type="protein sequence ID" value="KAJ3569901.1"/>
    <property type="molecule type" value="Genomic_DNA"/>
</dbReference>
<dbReference type="SUPFAM" id="SSF50370">
    <property type="entry name" value="Ricin B-like lectins"/>
    <property type="match status" value="1"/>
</dbReference>
<evidence type="ECO:0000313" key="4">
    <source>
        <dbReference type="EMBL" id="KAJ3569901.1"/>
    </source>
</evidence>
<organism evidence="4 5">
    <name type="scientific">Leucocoprinus birnbaumii</name>
    <dbReference type="NCBI Taxonomy" id="56174"/>
    <lineage>
        <taxon>Eukaryota</taxon>
        <taxon>Fungi</taxon>
        <taxon>Dikarya</taxon>
        <taxon>Basidiomycota</taxon>
        <taxon>Agaricomycotina</taxon>
        <taxon>Agaricomycetes</taxon>
        <taxon>Agaricomycetidae</taxon>
        <taxon>Agaricales</taxon>
        <taxon>Agaricineae</taxon>
        <taxon>Agaricaceae</taxon>
        <taxon>Leucocoprinus</taxon>
    </lineage>
</organism>
<keyword evidence="2" id="KW-0732">Signal</keyword>
<dbReference type="SMART" id="SM00458">
    <property type="entry name" value="RICIN"/>
    <property type="match status" value="1"/>
</dbReference>
<dbReference type="InterPro" id="IPR035992">
    <property type="entry name" value="Ricin_B-like_lectins"/>
</dbReference>
<comment type="caution">
    <text evidence="4">The sequence shown here is derived from an EMBL/GenBank/DDBJ whole genome shotgun (WGS) entry which is preliminary data.</text>
</comment>
<dbReference type="AlphaFoldDB" id="A0AAD5W0J2"/>
<gene>
    <name evidence="4" type="ORF">NP233_g4761</name>
</gene>